<dbReference type="Proteomes" id="UP001239111">
    <property type="component" value="Chromosome 3"/>
</dbReference>
<sequence>MLACLAKLTEIFDIPHDFHSLKKLGNDDTVVSAGALLLKLSFLVTAKSIGFKLIDPTDLDATLHDDSYMHTNENNSNSLALNSSTLMAVKGCIPNIKIDYTRELMCVWHSLQPIKKGDKFIYLDMSSTIYNYIPKSIRQSVSRLFYNCACDCQACTEDWSMFDLEMGMEAVVSKNQSMVIQMKNECDFLTAEKKCNPQKYINPDMKALCTAKDLIVRAWEHCDMPSAIITRAVRIFTETSGDFYGGSRLGSK</sequence>
<proteinExistence type="predicted"/>
<reference evidence="1" key="1">
    <citation type="submission" date="2023-04" db="EMBL/GenBank/DDBJ databases">
        <title>A chromosome-level genome assembly of the parasitoid wasp Eretmocerus hayati.</title>
        <authorList>
            <person name="Zhong Y."/>
            <person name="Liu S."/>
            <person name="Liu Y."/>
        </authorList>
    </citation>
    <scope>NUCLEOTIDE SEQUENCE</scope>
    <source>
        <strain evidence="1">ZJU_SS_LIU_2023</strain>
    </source>
</reference>
<comment type="caution">
    <text evidence="1">The sequence shown here is derived from an EMBL/GenBank/DDBJ whole genome shotgun (WGS) entry which is preliminary data.</text>
</comment>
<organism evidence="1 2">
    <name type="scientific">Eretmocerus hayati</name>
    <dbReference type="NCBI Taxonomy" id="131215"/>
    <lineage>
        <taxon>Eukaryota</taxon>
        <taxon>Metazoa</taxon>
        <taxon>Ecdysozoa</taxon>
        <taxon>Arthropoda</taxon>
        <taxon>Hexapoda</taxon>
        <taxon>Insecta</taxon>
        <taxon>Pterygota</taxon>
        <taxon>Neoptera</taxon>
        <taxon>Endopterygota</taxon>
        <taxon>Hymenoptera</taxon>
        <taxon>Apocrita</taxon>
        <taxon>Proctotrupomorpha</taxon>
        <taxon>Chalcidoidea</taxon>
        <taxon>Aphelinidae</taxon>
        <taxon>Aphelininae</taxon>
        <taxon>Eretmocerus</taxon>
    </lineage>
</organism>
<accession>A0ACC2NFS2</accession>
<name>A0ACC2NFS2_9HYME</name>
<gene>
    <name evidence="1" type="ORF">QAD02_001272</name>
</gene>
<evidence type="ECO:0000313" key="2">
    <source>
        <dbReference type="Proteomes" id="UP001239111"/>
    </source>
</evidence>
<keyword evidence="2" id="KW-1185">Reference proteome</keyword>
<evidence type="ECO:0000313" key="1">
    <source>
        <dbReference type="EMBL" id="KAJ8670013.1"/>
    </source>
</evidence>
<dbReference type="EMBL" id="CM056743">
    <property type="protein sequence ID" value="KAJ8670013.1"/>
    <property type="molecule type" value="Genomic_DNA"/>
</dbReference>
<protein>
    <submittedName>
        <fullName evidence="1">Uncharacterized protein</fullName>
    </submittedName>
</protein>